<feature type="compositionally biased region" description="Low complexity" evidence="6">
    <location>
        <begin position="142"/>
        <end position="161"/>
    </location>
</feature>
<keyword evidence="4" id="KW-0238">DNA-binding</keyword>
<evidence type="ECO:0000256" key="5">
    <source>
        <dbReference type="PROSITE-ProRule" id="PRU00723"/>
    </source>
</evidence>
<dbReference type="InterPro" id="IPR000571">
    <property type="entry name" value="Znf_CCCH"/>
</dbReference>
<dbReference type="Pfam" id="PF25512">
    <property type="entry name" value="zf-CCCH_AtC3H23"/>
    <property type="match status" value="1"/>
</dbReference>
<sequence>MGDFSTTSFRIHRYKIRMCGRTERHDENECPFAHAHHDPGRRRDHNRRYYSYERCPHFSEVGACPDRDACLFAHGDNEVWFHPLFYRTRRCSDAPVCTTRFCPFFHTDEEDRTAEVQREQRGHRRRLWRLSNQEQQFSNQPRSANTSAQGSSSSVSNRNQRPNYSQTPMIVRREETPPRPRLDPIARPTRANIGVHVHQQQEPQSSVLAPFPTDLSRAIPPLQADAAPLKEARSKRKHNSEAGSSNN</sequence>
<keyword evidence="3 5" id="KW-0862">Zinc</keyword>
<dbReference type="EMBL" id="SDAM02000121">
    <property type="protein sequence ID" value="KAH6828737.1"/>
    <property type="molecule type" value="Genomic_DNA"/>
</dbReference>
<dbReference type="Gene3D" id="4.10.1000.10">
    <property type="entry name" value="Zinc finger, CCCH-type"/>
    <property type="match status" value="1"/>
</dbReference>
<feature type="compositionally biased region" description="Basic and acidic residues" evidence="6">
    <location>
        <begin position="111"/>
        <end position="120"/>
    </location>
</feature>
<dbReference type="Proteomes" id="UP001190926">
    <property type="component" value="Unassembled WGS sequence"/>
</dbReference>
<protein>
    <recommendedName>
        <fullName evidence="7">C3H1-type domain-containing protein</fullName>
    </recommendedName>
</protein>
<evidence type="ECO:0000313" key="8">
    <source>
        <dbReference type="EMBL" id="KAH6828737.1"/>
    </source>
</evidence>
<dbReference type="PANTHER" id="PTHR14493:SF50">
    <property type="entry name" value="RING FINGER PROTEIN UNKEMPT"/>
    <property type="match status" value="1"/>
</dbReference>
<name>A0AAD4J7P9_PERFH</name>
<evidence type="ECO:0000313" key="9">
    <source>
        <dbReference type="Proteomes" id="UP001190926"/>
    </source>
</evidence>
<dbReference type="SUPFAM" id="SSF90229">
    <property type="entry name" value="CCCH zinc finger"/>
    <property type="match status" value="1"/>
</dbReference>
<feature type="compositionally biased region" description="Polar residues" evidence="6">
    <location>
        <begin position="198"/>
        <end position="207"/>
    </location>
</feature>
<dbReference type="PROSITE" id="PS50103">
    <property type="entry name" value="ZF_C3H1"/>
    <property type="match status" value="1"/>
</dbReference>
<keyword evidence="9" id="KW-1185">Reference proteome</keyword>
<evidence type="ECO:0000259" key="7">
    <source>
        <dbReference type="PROSITE" id="PS50103"/>
    </source>
</evidence>
<feature type="compositionally biased region" description="Basic and acidic residues" evidence="6">
    <location>
        <begin position="171"/>
        <end position="184"/>
    </location>
</feature>
<dbReference type="AlphaFoldDB" id="A0AAD4J7P9"/>
<comment type="caution">
    <text evidence="8">The sequence shown here is derived from an EMBL/GenBank/DDBJ whole genome shotgun (WGS) entry which is preliminary data.</text>
</comment>
<proteinExistence type="predicted"/>
<dbReference type="GO" id="GO:0008270">
    <property type="term" value="F:zinc ion binding"/>
    <property type="evidence" value="ECO:0007669"/>
    <property type="project" value="UniProtKB-KW"/>
</dbReference>
<gene>
    <name evidence="8" type="ORF">C2S53_018614</name>
</gene>
<dbReference type="InterPro" id="IPR045234">
    <property type="entry name" value="Unkempt-like"/>
</dbReference>
<accession>A0AAD4J7P9</accession>
<dbReference type="PANTHER" id="PTHR14493">
    <property type="entry name" value="UNKEMPT FAMILY MEMBER"/>
    <property type="match status" value="1"/>
</dbReference>
<evidence type="ECO:0000256" key="3">
    <source>
        <dbReference type="ARBA" id="ARBA00022833"/>
    </source>
</evidence>
<dbReference type="InterPro" id="IPR057444">
    <property type="entry name" value="Znf-CCCH_AtC3H23-like"/>
</dbReference>
<keyword evidence="1 5" id="KW-0479">Metal-binding</keyword>
<evidence type="ECO:0000256" key="6">
    <source>
        <dbReference type="SAM" id="MobiDB-lite"/>
    </source>
</evidence>
<evidence type="ECO:0000256" key="1">
    <source>
        <dbReference type="ARBA" id="ARBA00022723"/>
    </source>
</evidence>
<dbReference type="GO" id="GO:0003677">
    <property type="term" value="F:DNA binding"/>
    <property type="evidence" value="ECO:0007669"/>
    <property type="project" value="UniProtKB-KW"/>
</dbReference>
<feature type="zinc finger region" description="C3H1-type" evidence="5">
    <location>
        <begin position="49"/>
        <end position="77"/>
    </location>
</feature>
<organism evidence="8 9">
    <name type="scientific">Perilla frutescens var. hirtella</name>
    <name type="common">Perilla citriodora</name>
    <name type="synonym">Perilla setoyensis</name>
    <dbReference type="NCBI Taxonomy" id="608512"/>
    <lineage>
        <taxon>Eukaryota</taxon>
        <taxon>Viridiplantae</taxon>
        <taxon>Streptophyta</taxon>
        <taxon>Embryophyta</taxon>
        <taxon>Tracheophyta</taxon>
        <taxon>Spermatophyta</taxon>
        <taxon>Magnoliopsida</taxon>
        <taxon>eudicotyledons</taxon>
        <taxon>Gunneridae</taxon>
        <taxon>Pentapetalae</taxon>
        <taxon>asterids</taxon>
        <taxon>lamiids</taxon>
        <taxon>Lamiales</taxon>
        <taxon>Lamiaceae</taxon>
        <taxon>Nepetoideae</taxon>
        <taxon>Elsholtzieae</taxon>
        <taxon>Perilla</taxon>
    </lineage>
</organism>
<keyword evidence="2 5" id="KW-0863">Zinc-finger</keyword>
<dbReference type="InterPro" id="IPR036855">
    <property type="entry name" value="Znf_CCCH_sf"/>
</dbReference>
<evidence type="ECO:0000256" key="4">
    <source>
        <dbReference type="ARBA" id="ARBA00023125"/>
    </source>
</evidence>
<feature type="domain" description="C3H1-type" evidence="7">
    <location>
        <begin position="49"/>
        <end position="77"/>
    </location>
</feature>
<reference evidence="8 9" key="1">
    <citation type="journal article" date="2021" name="Nat. Commun.">
        <title>Incipient diploidization of the medicinal plant Perilla within 10,000 years.</title>
        <authorList>
            <person name="Zhang Y."/>
            <person name="Shen Q."/>
            <person name="Leng L."/>
            <person name="Zhang D."/>
            <person name="Chen S."/>
            <person name="Shi Y."/>
            <person name="Ning Z."/>
            <person name="Chen S."/>
        </authorList>
    </citation>
    <scope>NUCLEOTIDE SEQUENCE [LARGE SCALE GENOMIC DNA]</scope>
    <source>
        <strain evidence="9">cv. PC099</strain>
    </source>
</reference>
<feature type="region of interest" description="Disordered" evidence="6">
    <location>
        <begin position="111"/>
        <end position="247"/>
    </location>
</feature>
<evidence type="ECO:0000256" key="2">
    <source>
        <dbReference type="ARBA" id="ARBA00022771"/>
    </source>
</evidence>
<feature type="compositionally biased region" description="Polar residues" evidence="6">
    <location>
        <begin position="130"/>
        <end position="141"/>
    </location>
</feature>